<evidence type="ECO:0008006" key="3">
    <source>
        <dbReference type="Google" id="ProtNLM"/>
    </source>
</evidence>
<dbReference type="Pfam" id="PF00702">
    <property type="entry name" value="Hydrolase"/>
    <property type="match status" value="1"/>
</dbReference>
<dbReference type="PANTHER" id="PTHR43434">
    <property type="entry name" value="PHOSPHOGLYCOLATE PHOSPHATASE"/>
    <property type="match status" value="1"/>
</dbReference>
<dbReference type="PANTHER" id="PTHR43434:SF1">
    <property type="entry name" value="PHOSPHOGLYCOLATE PHOSPHATASE"/>
    <property type="match status" value="1"/>
</dbReference>
<dbReference type="AlphaFoldDB" id="A0A2V1HND0"/>
<dbReference type="Gene3D" id="3.40.50.1000">
    <property type="entry name" value="HAD superfamily/HAD-like"/>
    <property type="match status" value="1"/>
</dbReference>
<keyword evidence="2" id="KW-1185">Reference proteome</keyword>
<name>A0A2V1HND0_9MICO</name>
<dbReference type="SUPFAM" id="SSF56784">
    <property type="entry name" value="HAD-like"/>
    <property type="match status" value="1"/>
</dbReference>
<comment type="caution">
    <text evidence="1">The sequence shown here is derived from an EMBL/GenBank/DDBJ whole genome shotgun (WGS) entry which is preliminary data.</text>
</comment>
<dbReference type="InterPro" id="IPR036412">
    <property type="entry name" value="HAD-like_sf"/>
</dbReference>
<dbReference type="InterPro" id="IPR050155">
    <property type="entry name" value="HAD-like_hydrolase_sf"/>
</dbReference>
<proteinExistence type="predicted"/>
<organism evidence="1 2">
    <name type="scientific">Amnibacterium flavum</name>
    <dbReference type="NCBI Taxonomy" id="2173173"/>
    <lineage>
        <taxon>Bacteria</taxon>
        <taxon>Bacillati</taxon>
        <taxon>Actinomycetota</taxon>
        <taxon>Actinomycetes</taxon>
        <taxon>Micrococcales</taxon>
        <taxon>Microbacteriaceae</taxon>
        <taxon>Amnibacterium</taxon>
    </lineage>
</organism>
<evidence type="ECO:0000313" key="1">
    <source>
        <dbReference type="EMBL" id="PVZ94106.1"/>
    </source>
</evidence>
<dbReference type="Proteomes" id="UP000244893">
    <property type="component" value="Unassembled WGS sequence"/>
</dbReference>
<dbReference type="EMBL" id="QEOP01000002">
    <property type="protein sequence ID" value="PVZ94106.1"/>
    <property type="molecule type" value="Genomic_DNA"/>
</dbReference>
<accession>A0A2V1HND0</accession>
<gene>
    <name evidence="1" type="ORF">DDQ50_10165</name>
</gene>
<sequence>MAGYLLWDVDGTLLLNSAQASRLYDRAIEEVTGFRPDTPGPGEHGKTDGQIIAERLAQYDLDPEWHGAIGARLDELSTDLYLSGDAGRKIAPGVHEALAAVRDAGWTNTLLTGNSPTRARVKLVSAGLDAADFDWEHSFFGHRTRARREITENAVASLGDEPRVIVGDTPSDGQAADAARIPFVAVATGAFGAEVLRETSALVVLDDLVSGQDALLAVLSRLETAAVD</sequence>
<dbReference type="SFLD" id="SFLDG01129">
    <property type="entry name" value="C1.5:_HAD__Beta-PGM__Phosphata"/>
    <property type="match status" value="1"/>
</dbReference>
<dbReference type="GO" id="GO:0006281">
    <property type="term" value="P:DNA repair"/>
    <property type="evidence" value="ECO:0007669"/>
    <property type="project" value="TreeGrafter"/>
</dbReference>
<dbReference type="Gene3D" id="1.10.150.240">
    <property type="entry name" value="Putative phosphatase, domain 2"/>
    <property type="match status" value="1"/>
</dbReference>
<evidence type="ECO:0000313" key="2">
    <source>
        <dbReference type="Proteomes" id="UP000244893"/>
    </source>
</evidence>
<dbReference type="SFLD" id="SFLDS00003">
    <property type="entry name" value="Haloacid_Dehalogenase"/>
    <property type="match status" value="1"/>
</dbReference>
<reference evidence="1 2" key="1">
    <citation type="submission" date="2018-05" db="EMBL/GenBank/DDBJ databases">
        <title>Amnibacterium sp. M8JJ-5, whole genome shotgun sequence.</title>
        <authorList>
            <person name="Tuo L."/>
        </authorList>
    </citation>
    <scope>NUCLEOTIDE SEQUENCE [LARGE SCALE GENOMIC DNA]</scope>
    <source>
        <strain evidence="1 2">M8JJ-5</strain>
    </source>
</reference>
<dbReference type="OrthoDB" id="9781769at2"/>
<protein>
    <recommendedName>
        <fullName evidence="3">Phosphatase</fullName>
    </recommendedName>
</protein>
<dbReference type="InterPro" id="IPR023214">
    <property type="entry name" value="HAD_sf"/>
</dbReference>
<dbReference type="GO" id="GO:0008967">
    <property type="term" value="F:phosphoglycolate phosphatase activity"/>
    <property type="evidence" value="ECO:0007669"/>
    <property type="project" value="TreeGrafter"/>
</dbReference>
<dbReference type="RefSeq" id="WP_116756620.1">
    <property type="nucleotide sequence ID" value="NZ_JBHUEX010000001.1"/>
</dbReference>
<dbReference type="InterPro" id="IPR023198">
    <property type="entry name" value="PGP-like_dom2"/>
</dbReference>